<evidence type="ECO:0000256" key="2">
    <source>
        <dbReference type="SAM" id="SignalP"/>
    </source>
</evidence>
<organism evidence="4">
    <name type="scientific">Volvox carteri f. nagariensis</name>
    <dbReference type="NCBI Taxonomy" id="3068"/>
    <lineage>
        <taxon>Eukaryota</taxon>
        <taxon>Viridiplantae</taxon>
        <taxon>Chlorophyta</taxon>
        <taxon>core chlorophytes</taxon>
        <taxon>Chlorophyceae</taxon>
        <taxon>CS clade</taxon>
        <taxon>Chlamydomonadales</taxon>
        <taxon>Volvocaceae</taxon>
        <taxon>Volvox</taxon>
    </lineage>
</organism>
<accession>D8UCD5</accession>
<feature type="signal peptide" evidence="2">
    <location>
        <begin position="1"/>
        <end position="36"/>
    </location>
</feature>
<feature type="region of interest" description="Disordered" evidence="1">
    <location>
        <begin position="208"/>
        <end position="237"/>
    </location>
</feature>
<evidence type="ECO:0000313" key="3">
    <source>
        <dbReference type="EMBL" id="EFJ42628.1"/>
    </source>
</evidence>
<feature type="chain" id="PRO_5003124366" evidence="2">
    <location>
        <begin position="37"/>
        <end position="322"/>
    </location>
</feature>
<reference evidence="3 4" key="1">
    <citation type="journal article" date="2010" name="Science">
        <title>Genomic analysis of organismal complexity in the multicellular green alga Volvox carteri.</title>
        <authorList>
            <person name="Prochnik S.E."/>
            <person name="Umen J."/>
            <person name="Nedelcu A.M."/>
            <person name="Hallmann A."/>
            <person name="Miller S.M."/>
            <person name="Nishii I."/>
            <person name="Ferris P."/>
            <person name="Kuo A."/>
            <person name="Mitros T."/>
            <person name="Fritz-Laylin L.K."/>
            <person name="Hellsten U."/>
            <person name="Chapman J."/>
            <person name="Simakov O."/>
            <person name="Rensing S.A."/>
            <person name="Terry A."/>
            <person name="Pangilinan J."/>
            <person name="Kapitonov V."/>
            <person name="Jurka J."/>
            <person name="Salamov A."/>
            <person name="Shapiro H."/>
            <person name="Schmutz J."/>
            <person name="Grimwood J."/>
            <person name="Lindquist E."/>
            <person name="Lucas S."/>
            <person name="Grigoriev I.V."/>
            <person name="Schmitt R."/>
            <person name="Kirk D."/>
            <person name="Rokhsar D.S."/>
        </authorList>
    </citation>
    <scope>NUCLEOTIDE SEQUENCE [LARGE SCALE GENOMIC DNA]</scope>
    <source>
        <strain evidence="4">f. Nagariensis / Eve</strain>
    </source>
</reference>
<dbReference type="RefSeq" id="XP_002956279.1">
    <property type="nucleotide sequence ID" value="XM_002956233.1"/>
</dbReference>
<protein>
    <submittedName>
        <fullName evidence="3">Uncharacterized protein</fullName>
    </submittedName>
</protein>
<gene>
    <name evidence="3" type="ORF">VOLCADRAFT_97289</name>
</gene>
<keyword evidence="2" id="KW-0732">Signal</keyword>
<dbReference type="GeneID" id="9619282"/>
<proteinExistence type="predicted"/>
<dbReference type="EMBL" id="GL378380">
    <property type="protein sequence ID" value="EFJ42628.1"/>
    <property type="molecule type" value="Genomic_DNA"/>
</dbReference>
<keyword evidence="4" id="KW-1185">Reference proteome</keyword>
<sequence>MFETPPALRHGAAMYCFNLRVFWDAVLLLRFLPTSCRQGPSFCVHACAYASLPGGRHTTRYYMLLPVSCPIRRHRCQRMSGCILYDKDGRGAGKLARLVTVLWQCREASTQGHDCITQICRVDSGPTPFLVDSQVNFIPASYIGEIDSIRWTAVCRMSGPQQKSPIEAFSRRCRTASCCDTSPGDQSGGYDDAVAAAVVAVAAGYHGRETSPLSSSPEARLPGSHGRQSESHPAAMRPMTVRPALTIYLQWIDPRQSVLGLLEAQKALPGHHAPPKRRPRNVLHVLDSTPILCVSVLLNGYKARSPVIIIGQPEVEVGGARA</sequence>
<dbReference type="InParanoid" id="D8UCD5"/>
<name>D8UCD5_VOLCA</name>
<dbReference type="Proteomes" id="UP000001058">
    <property type="component" value="Unassembled WGS sequence"/>
</dbReference>
<dbReference type="AlphaFoldDB" id="D8UCD5"/>
<evidence type="ECO:0000256" key="1">
    <source>
        <dbReference type="SAM" id="MobiDB-lite"/>
    </source>
</evidence>
<evidence type="ECO:0000313" key="4">
    <source>
        <dbReference type="Proteomes" id="UP000001058"/>
    </source>
</evidence>
<dbReference type="KEGG" id="vcn:VOLCADRAFT_97289"/>